<organism evidence="4 5">
    <name type="scientific">Nonomuraea recticatena</name>
    <dbReference type="NCBI Taxonomy" id="46178"/>
    <lineage>
        <taxon>Bacteria</taxon>
        <taxon>Bacillati</taxon>
        <taxon>Actinomycetota</taxon>
        <taxon>Actinomycetes</taxon>
        <taxon>Streptosporangiales</taxon>
        <taxon>Streptosporangiaceae</taxon>
        <taxon>Nonomuraea</taxon>
    </lineage>
</organism>
<evidence type="ECO:0000313" key="5">
    <source>
        <dbReference type="Proteomes" id="UP001501666"/>
    </source>
</evidence>
<accession>A0ABN3RIW1</accession>
<keyword evidence="1 4" id="KW-0489">Methyltransferase</keyword>
<feature type="domain" description="Methyltransferase" evidence="3">
    <location>
        <begin position="45"/>
        <end position="135"/>
    </location>
</feature>
<dbReference type="GO" id="GO:0032259">
    <property type="term" value="P:methylation"/>
    <property type="evidence" value="ECO:0007669"/>
    <property type="project" value="UniProtKB-KW"/>
</dbReference>
<dbReference type="SUPFAM" id="SSF53335">
    <property type="entry name" value="S-adenosyl-L-methionine-dependent methyltransferases"/>
    <property type="match status" value="1"/>
</dbReference>
<gene>
    <name evidence="4" type="ORF">GCM10010412_021880</name>
</gene>
<evidence type="ECO:0000259" key="3">
    <source>
        <dbReference type="Pfam" id="PF13649"/>
    </source>
</evidence>
<dbReference type="PANTHER" id="PTHR43861">
    <property type="entry name" value="TRANS-ACONITATE 2-METHYLTRANSFERASE-RELATED"/>
    <property type="match status" value="1"/>
</dbReference>
<dbReference type="InterPro" id="IPR041698">
    <property type="entry name" value="Methyltransf_25"/>
</dbReference>
<evidence type="ECO:0000256" key="2">
    <source>
        <dbReference type="ARBA" id="ARBA00022679"/>
    </source>
</evidence>
<protein>
    <submittedName>
        <fullName evidence="4">Class I SAM-dependent methyltransferase</fullName>
    </submittedName>
</protein>
<keyword evidence="2" id="KW-0808">Transferase</keyword>
<evidence type="ECO:0000256" key="1">
    <source>
        <dbReference type="ARBA" id="ARBA00022603"/>
    </source>
</evidence>
<dbReference type="GO" id="GO:0008168">
    <property type="term" value="F:methyltransferase activity"/>
    <property type="evidence" value="ECO:0007669"/>
    <property type="project" value="UniProtKB-KW"/>
</dbReference>
<dbReference type="PANTHER" id="PTHR43861:SF1">
    <property type="entry name" value="TRANS-ACONITATE 2-METHYLTRANSFERASE"/>
    <property type="match status" value="1"/>
</dbReference>
<dbReference type="Gene3D" id="3.40.50.150">
    <property type="entry name" value="Vaccinia Virus protein VP39"/>
    <property type="match status" value="1"/>
</dbReference>
<proteinExistence type="predicted"/>
<dbReference type="EMBL" id="BAAATE010000004">
    <property type="protein sequence ID" value="GAA2653622.1"/>
    <property type="molecule type" value="Genomic_DNA"/>
</dbReference>
<keyword evidence="5" id="KW-1185">Reference proteome</keyword>
<dbReference type="Proteomes" id="UP001501666">
    <property type="component" value="Unassembled WGS sequence"/>
</dbReference>
<evidence type="ECO:0000313" key="4">
    <source>
        <dbReference type="EMBL" id="GAA2653622.1"/>
    </source>
</evidence>
<name>A0ABN3RIW1_9ACTN</name>
<dbReference type="InterPro" id="IPR029063">
    <property type="entry name" value="SAM-dependent_MTases_sf"/>
</dbReference>
<dbReference type="Pfam" id="PF13649">
    <property type="entry name" value="Methyltransf_25"/>
    <property type="match status" value="1"/>
</dbReference>
<reference evidence="4 5" key="1">
    <citation type="journal article" date="2019" name="Int. J. Syst. Evol. Microbiol.">
        <title>The Global Catalogue of Microorganisms (GCM) 10K type strain sequencing project: providing services to taxonomists for standard genome sequencing and annotation.</title>
        <authorList>
            <consortium name="The Broad Institute Genomics Platform"/>
            <consortium name="The Broad Institute Genome Sequencing Center for Infectious Disease"/>
            <person name="Wu L."/>
            <person name="Ma J."/>
        </authorList>
    </citation>
    <scope>NUCLEOTIDE SEQUENCE [LARGE SCALE GENOMIC DNA]</scope>
    <source>
        <strain evidence="4 5">JCM 6835</strain>
    </source>
</reference>
<dbReference type="CDD" id="cd02440">
    <property type="entry name" value="AdoMet_MTases"/>
    <property type="match status" value="1"/>
</dbReference>
<sequence>MPTQVRDAYDTLADAYADFVRGKLEEDPLDRALLGVFAELVDGPVVELGCGPGRMAAHLHGLGVNVFGIDVSPRLIDIARHTHPQLRFEVGDMTALDLPDSSLGGVLSWYSIIHAPPAHLPGMLAEMHRILVPGGHLLLGFFEGPQVEPFDHKVVRAYRWPVDRLTGLGRQAGFAEVARVIRQSEAGGQRTGGALLMRKSA</sequence>
<comment type="caution">
    <text evidence="4">The sequence shown here is derived from an EMBL/GenBank/DDBJ whole genome shotgun (WGS) entry which is preliminary data.</text>
</comment>
<dbReference type="RefSeq" id="WP_346145536.1">
    <property type="nucleotide sequence ID" value="NZ_BAAATE010000004.1"/>
</dbReference>